<keyword evidence="3 12" id="KW-0813">Transport</keyword>
<evidence type="ECO:0000256" key="9">
    <source>
        <dbReference type="ARBA" id="ARBA00022989"/>
    </source>
</evidence>
<evidence type="ECO:0000256" key="2">
    <source>
        <dbReference type="ARBA" id="ARBA00007535"/>
    </source>
</evidence>
<protein>
    <recommendedName>
        <fullName evidence="12">Magnesium transporter</fullName>
    </recommendedName>
</protein>
<organism evidence="13 14">
    <name type="scientific">Fraxinus pennsylvanica</name>
    <dbReference type="NCBI Taxonomy" id="56036"/>
    <lineage>
        <taxon>Eukaryota</taxon>
        <taxon>Viridiplantae</taxon>
        <taxon>Streptophyta</taxon>
        <taxon>Embryophyta</taxon>
        <taxon>Tracheophyta</taxon>
        <taxon>Spermatophyta</taxon>
        <taxon>Magnoliopsida</taxon>
        <taxon>eudicotyledons</taxon>
        <taxon>Gunneridae</taxon>
        <taxon>Pentapetalae</taxon>
        <taxon>asterids</taxon>
        <taxon>lamiids</taxon>
        <taxon>Lamiales</taxon>
        <taxon>Oleaceae</taxon>
        <taxon>Oleeae</taxon>
        <taxon>Fraxinus</taxon>
    </lineage>
</organism>
<sequence>MASVALLSSHHSPNLLQLPVRYPQFHLILTGIEPSQSKCEFSGKLLLLQRSKDFLRSFPVKKGAIKCFSESKERESVTEVINKYGGDLLGDDVSDGEVIGQEFSNVPVGSVRSPIPNSVSGDSLNLGIREPVYEVVEVRSDGNVSTRKIMRRHLLKSSGLRPRDIRSVDPSLWLTNSMPSLLVREHAILLNLGSLRAIAMQENVYIFNYNRKGGKAFIDVLLPRLNPKNMNGGVGPSMPFVLEVVEAALHSRIQRLEQRLWELEPRVQALLDVLPNRLTGDILEELRISKQSLVELGSRAGALKQMLLDILEDTHEIRRICIMGRNCTLQKNDEMECSVPLERQIAEEEEEEIEMLLENSLQRCESCHGQAERLLDSAKEMEDSIAVNLSSRRLEVSRVELLLQVGTFCIAVGALVAGIFGMNLKSYLEERAFAFWITTAGIIEKENTINTIIERCHFYREPWRLLTAKQGETER</sequence>
<feature type="transmembrane region" description="Helical" evidence="12">
    <location>
        <begin position="401"/>
        <end position="421"/>
    </location>
</feature>
<keyword evidence="5" id="KW-0934">Plastid</keyword>
<comment type="caution">
    <text evidence="12">Lacks conserved residue(s) required for the propagation of feature annotation.</text>
</comment>
<dbReference type="EMBL" id="OU503053">
    <property type="protein sequence ID" value="CAI9781462.1"/>
    <property type="molecule type" value="Genomic_DNA"/>
</dbReference>
<keyword evidence="10 12" id="KW-0406">Ion transport</keyword>
<evidence type="ECO:0000256" key="12">
    <source>
        <dbReference type="RuleBase" id="RU366041"/>
    </source>
</evidence>
<name>A0AAD2AAH4_9LAMI</name>
<dbReference type="Gene3D" id="1.20.58.340">
    <property type="entry name" value="Magnesium transport protein CorA, transmembrane region"/>
    <property type="match status" value="1"/>
</dbReference>
<keyword evidence="9 12" id="KW-1133">Transmembrane helix</keyword>
<keyword evidence="8" id="KW-0809">Transit peptide</keyword>
<evidence type="ECO:0000256" key="10">
    <source>
        <dbReference type="ARBA" id="ARBA00023065"/>
    </source>
</evidence>
<evidence type="ECO:0000313" key="13">
    <source>
        <dbReference type="EMBL" id="CAI9781462.1"/>
    </source>
</evidence>
<dbReference type="Pfam" id="PF22099">
    <property type="entry name" value="MRS2-like"/>
    <property type="match status" value="1"/>
</dbReference>
<keyword evidence="14" id="KW-1185">Reference proteome</keyword>
<dbReference type="GO" id="GO:0031969">
    <property type="term" value="C:chloroplast membrane"/>
    <property type="evidence" value="ECO:0007669"/>
    <property type="project" value="UniProtKB-SubCell"/>
</dbReference>
<proteinExistence type="inferred from homology"/>
<comment type="function">
    <text evidence="12">Magnesium transporter that may mediate the influx of magnesium.</text>
</comment>
<dbReference type="CDD" id="cd12823">
    <property type="entry name" value="Mrs2_Mfm1p-like"/>
    <property type="match status" value="1"/>
</dbReference>
<keyword evidence="7 12" id="KW-0460">Magnesium</keyword>
<dbReference type="PANTHER" id="PTHR13890:SF0">
    <property type="entry name" value="MAGNESIUM TRANSPORTER MRS2 HOMOLOG, MITOCHONDRIAL"/>
    <property type="match status" value="1"/>
</dbReference>
<keyword evidence="11 12" id="KW-0472">Membrane</keyword>
<evidence type="ECO:0000256" key="11">
    <source>
        <dbReference type="ARBA" id="ARBA00023136"/>
    </source>
</evidence>
<comment type="subcellular location">
    <subcellularLocation>
        <location evidence="12">Membrane</location>
        <topology evidence="12">Multi-pass membrane protein</topology>
    </subcellularLocation>
    <subcellularLocation>
        <location evidence="1">Plastid</location>
        <location evidence="1">Chloroplast membrane</location>
        <topology evidence="1">Multi-pass membrane protein</topology>
    </subcellularLocation>
</comment>
<keyword evidence="4" id="KW-0150">Chloroplast</keyword>
<evidence type="ECO:0000313" key="14">
    <source>
        <dbReference type="Proteomes" id="UP000834106"/>
    </source>
</evidence>
<comment type="similarity">
    <text evidence="2 12">Belongs to the CorA metal ion transporter (MIT) (TC 1.A.35.5) family.</text>
</comment>
<dbReference type="AlphaFoldDB" id="A0AAD2AAH4"/>
<dbReference type="FunFam" id="1.20.58.340:FF:000013">
    <property type="entry name" value="Magnesium transporter MRS2-11, chloroplastic"/>
    <property type="match status" value="1"/>
</dbReference>
<dbReference type="PANTHER" id="PTHR13890">
    <property type="entry name" value="RNA SPLICING PROTEIN MRS2, MITOCHONDRIAL"/>
    <property type="match status" value="1"/>
</dbReference>
<keyword evidence="6 12" id="KW-0812">Transmembrane</keyword>
<reference evidence="13" key="1">
    <citation type="submission" date="2023-05" db="EMBL/GenBank/DDBJ databases">
        <authorList>
            <person name="Huff M."/>
        </authorList>
    </citation>
    <scope>NUCLEOTIDE SEQUENCE</scope>
</reference>
<accession>A0AAD2AAH4</accession>
<dbReference type="FunFam" id="2.40.128.330:FF:000004">
    <property type="entry name" value="Magnesium transporter MRS2-11, chloroplastic"/>
    <property type="match status" value="1"/>
</dbReference>
<dbReference type="InterPro" id="IPR039204">
    <property type="entry name" value="MRS2-like"/>
</dbReference>
<evidence type="ECO:0000256" key="7">
    <source>
        <dbReference type="ARBA" id="ARBA00022842"/>
    </source>
</evidence>
<evidence type="ECO:0000256" key="8">
    <source>
        <dbReference type="ARBA" id="ARBA00022946"/>
    </source>
</evidence>
<evidence type="ECO:0000256" key="4">
    <source>
        <dbReference type="ARBA" id="ARBA00022528"/>
    </source>
</evidence>
<evidence type="ECO:0000256" key="1">
    <source>
        <dbReference type="ARBA" id="ARBA00004508"/>
    </source>
</evidence>
<gene>
    <name evidence="13" type="ORF">FPE_LOCUS28892</name>
</gene>
<dbReference type="Gene3D" id="2.40.128.330">
    <property type="match status" value="1"/>
</dbReference>
<evidence type="ECO:0000256" key="3">
    <source>
        <dbReference type="ARBA" id="ARBA00022448"/>
    </source>
</evidence>
<evidence type="ECO:0000256" key="6">
    <source>
        <dbReference type="ARBA" id="ARBA00022692"/>
    </source>
</evidence>
<evidence type="ECO:0000256" key="5">
    <source>
        <dbReference type="ARBA" id="ARBA00022640"/>
    </source>
</evidence>
<dbReference type="GO" id="GO:0015095">
    <property type="term" value="F:magnesium ion transmembrane transporter activity"/>
    <property type="evidence" value="ECO:0007669"/>
    <property type="project" value="TreeGrafter"/>
</dbReference>
<dbReference type="Proteomes" id="UP000834106">
    <property type="component" value="Chromosome 18"/>
</dbReference>